<dbReference type="Proteomes" id="UP000194873">
    <property type="component" value="Unassembled WGS sequence"/>
</dbReference>
<protein>
    <submittedName>
        <fullName evidence="1">Uncharacterized protein</fullName>
    </submittedName>
</protein>
<organism evidence="1 2">
    <name type="scientific">Hymenobacter crusticola</name>
    <dbReference type="NCBI Taxonomy" id="1770526"/>
    <lineage>
        <taxon>Bacteria</taxon>
        <taxon>Pseudomonadati</taxon>
        <taxon>Bacteroidota</taxon>
        <taxon>Cytophagia</taxon>
        <taxon>Cytophagales</taxon>
        <taxon>Hymenobacteraceae</taxon>
        <taxon>Hymenobacter</taxon>
    </lineage>
</organism>
<dbReference type="AlphaFoldDB" id="A0A243W8H4"/>
<evidence type="ECO:0000313" key="2">
    <source>
        <dbReference type="Proteomes" id="UP000194873"/>
    </source>
</evidence>
<gene>
    <name evidence="1" type="ORF">BXP70_22345</name>
</gene>
<dbReference type="EMBL" id="MTSE01000017">
    <property type="protein sequence ID" value="OUJ71223.1"/>
    <property type="molecule type" value="Genomic_DNA"/>
</dbReference>
<name>A0A243W8H4_9BACT</name>
<evidence type="ECO:0000313" key="1">
    <source>
        <dbReference type="EMBL" id="OUJ71223.1"/>
    </source>
</evidence>
<reference evidence="1 2" key="1">
    <citation type="submission" date="2017-01" db="EMBL/GenBank/DDBJ databases">
        <title>A new Hymenobacter.</title>
        <authorList>
            <person name="Liang Y."/>
            <person name="Feng F."/>
        </authorList>
    </citation>
    <scope>NUCLEOTIDE SEQUENCE [LARGE SCALE GENOMIC DNA]</scope>
    <source>
        <strain evidence="1">MIMBbqt21</strain>
    </source>
</reference>
<sequence length="83" mass="9262">MNLVPLLTEKLLASTVPLLIKVLPVLLMLKLEVIVPLLQRVLPEPFQLMFLVNTTPAAIQTVSLEPMVISFAFELIVLLHVPH</sequence>
<comment type="caution">
    <text evidence="1">The sequence shown here is derived from an EMBL/GenBank/DDBJ whole genome shotgun (WGS) entry which is preliminary data.</text>
</comment>
<keyword evidence="2" id="KW-1185">Reference proteome</keyword>
<proteinExistence type="predicted"/>
<accession>A0A243W8H4</accession>